<reference evidence="1 2" key="1">
    <citation type="submission" date="2019-01" db="EMBL/GenBank/DDBJ databases">
        <title>Ktedonosporobacter rubrisoli SCAWS-G2.</title>
        <authorList>
            <person name="Huang Y."/>
            <person name="Yan B."/>
        </authorList>
    </citation>
    <scope>NUCLEOTIDE SEQUENCE [LARGE SCALE GENOMIC DNA]</scope>
    <source>
        <strain evidence="1 2">SCAWS-G2</strain>
    </source>
</reference>
<accession>A0A4V0YZE7</accession>
<dbReference type="OrthoDB" id="148404at2"/>
<dbReference type="EMBL" id="CP035758">
    <property type="protein sequence ID" value="QBD79461.1"/>
    <property type="molecule type" value="Genomic_DNA"/>
</dbReference>
<dbReference type="InterPro" id="IPR021272">
    <property type="entry name" value="DUF2851"/>
</dbReference>
<sequence length="390" mass="43203">MSTLYLREQSNEIREHEVAQRWWRLPLGSRLPLSDGQYYRLIFAGHPGGSAGPDVRDAVLLQEDARSIEEESAEPTEGARLVGDVEFHVRSSDWLAHGHQRDPRYNQVVLHVVLICNDPKPTYRQDGASIPTCSLYDLPNADSEPAALWPCQRVMPALSPRERSALLQHAGLLRFEQKTEAFIEQLHAASASSSDELYNACLLPAIGEGLGYGRDRAIFRAAALRLLGSNSQFPEPLGRAEQPAPLDSQRLQALRKLVVQAPGLWQTLHSLFHEYAAQTEARLLSALHAVFLGSGLSLARADILICNIVLPFAAAIALLEHDSRLGTQARTLYKLHPGLPSNRITRNMCAQLQLGAEPQGSCQQQGLHYLYQQTCRAKRCNVCSAARMTI</sequence>
<proteinExistence type="predicted"/>
<evidence type="ECO:0000313" key="1">
    <source>
        <dbReference type="EMBL" id="QBD79461.1"/>
    </source>
</evidence>
<dbReference type="Pfam" id="PF11013">
    <property type="entry name" value="DUF2851"/>
    <property type="match status" value="1"/>
</dbReference>
<keyword evidence="2" id="KW-1185">Reference proteome</keyword>
<dbReference type="AlphaFoldDB" id="A0A4V0YZE7"/>
<dbReference type="KEGG" id="kbs:EPA93_27150"/>
<dbReference type="RefSeq" id="WP_129890513.1">
    <property type="nucleotide sequence ID" value="NZ_CP035758.1"/>
</dbReference>
<evidence type="ECO:0000313" key="2">
    <source>
        <dbReference type="Proteomes" id="UP000290365"/>
    </source>
</evidence>
<dbReference type="Proteomes" id="UP000290365">
    <property type="component" value="Chromosome"/>
</dbReference>
<protein>
    <submittedName>
        <fullName evidence="1">DUF2851 family protein</fullName>
    </submittedName>
</protein>
<gene>
    <name evidence="1" type="ORF">EPA93_27150</name>
</gene>
<organism evidence="1 2">
    <name type="scientific">Ktedonosporobacter rubrisoli</name>
    <dbReference type="NCBI Taxonomy" id="2509675"/>
    <lineage>
        <taxon>Bacteria</taxon>
        <taxon>Bacillati</taxon>
        <taxon>Chloroflexota</taxon>
        <taxon>Ktedonobacteria</taxon>
        <taxon>Ktedonobacterales</taxon>
        <taxon>Ktedonosporobacteraceae</taxon>
        <taxon>Ktedonosporobacter</taxon>
    </lineage>
</organism>
<name>A0A4V0YZE7_KTERU</name>